<reference evidence="1 2" key="1">
    <citation type="submission" date="2020-08" db="EMBL/GenBank/DDBJ databases">
        <title>Genomic Encyclopedia of Type Strains, Phase IV (KMG-IV): sequencing the most valuable type-strain genomes for metagenomic binning, comparative biology and taxonomic classification.</title>
        <authorList>
            <person name="Goeker M."/>
        </authorList>
    </citation>
    <scope>NUCLEOTIDE SEQUENCE [LARGE SCALE GENOMIC DNA]</scope>
    <source>
        <strain evidence="1 2">DSM 102238</strain>
    </source>
</reference>
<keyword evidence="2" id="KW-1185">Reference proteome</keyword>
<dbReference type="RefSeq" id="WP_183198562.1">
    <property type="nucleotide sequence ID" value="NZ_JACIEK010000001.1"/>
</dbReference>
<dbReference type="AlphaFoldDB" id="A0A7W6EFG5"/>
<gene>
    <name evidence="1" type="ORF">GGR04_001064</name>
</gene>
<sequence length="72" mass="8445">MSKLINKLRVLAHLLRGPFRYGIEAYYCELYARRLSDRFNRNPETIAHAKRAIRDARARLAFHAANPRLCFA</sequence>
<proteinExistence type="predicted"/>
<evidence type="ECO:0000313" key="1">
    <source>
        <dbReference type="EMBL" id="MBB3997243.1"/>
    </source>
</evidence>
<dbReference type="Proteomes" id="UP000542776">
    <property type="component" value="Unassembled WGS sequence"/>
</dbReference>
<protein>
    <submittedName>
        <fullName evidence="1">Uncharacterized protein</fullName>
    </submittedName>
</protein>
<comment type="caution">
    <text evidence="1">The sequence shown here is derived from an EMBL/GenBank/DDBJ whole genome shotgun (WGS) entry which is preliminary data.</text>
</comment>
<name>A0A7W6EFG5_9HYPH</name>
<accession>A0A7W6EFG5</accession>
<dbReference type="EMBL" id="JACIEK010000001">
    <property type="protein sequence ID" value="MBB3997243.1"/>
    <property type="molecule type" value="Genomic_DNA"/>
</dbReference>
<organism evidence="1 2">
    <name type="scientific">Aureimonas pseudogalii</name>
    <dbReference type="NCBI Taxonomy" id="1744844"/>
    <lineage>
        <taxon>Bacteria</taxon>
        <taxon>Pseudomonadati</taxon>
        <taxon>Pseudomonadota</taxon>
        <taxon>Alphaproteobacteria</taxon>
        <taxon>Hyphomicrobiales</taxon>
        <taxon>Aurantimonadaceae</taxon>
        <taxon>Aureimonas</taxon>
    </lineage>
</organism>
<evidence type="ECO:0000313" key="2">
    <source>
        <dbReference type="Proteomes" id="UP000542776"/>
    </source>
</evidence>